<dbReference type="AlphaFoldDB" id="G0UIT0"/>
<evidence type="ECO:0000313" key="2">
    <source>
        <dbReference type="EMBL" id="CCC89280.1"/>
    </source>
</evidence>
<evidence type="ECO:0000256" key="1">
    <source>
        <dbReference type="SAM" id="MobiDB-lite"/>
    </source>
</evidence>
<dbReference type="EMBL" id="HE575314">
    <property type="protein sequence ID" value="CCC89280.1"/>
    <property type="molecule type" value="Genomic_DNA"/>
</dbReference>
<proteinExistence type="predicted"/>
<accession>G0UIT0</accession>
<name>G0UIT0_TRYCI</name>
<dbReference type="VEuPathDB" id="TriTrypDB:TcIL3000_1_380"/>
<protein>
    <submittedName>
        <fullName evidence="2">Uncharacterized protein</fullName>
    </submittedName>
</protein>
<sequence length="259" mass="28174">MRQVAICGQKSLGCFKYAQFTGFLKINTHKGGVFDMFVSAVSFLEGFDNQGVPFPVDLFGSSSLKCGYDSGGVNEAFAVSKTFPLSSKDAHILEKDISCSAPTLSKLKSVEMIKTPRDATVPVSFFVDIPHGLSAAEVLLCEVLKNTNTPEVTAKIMTVFLASGITIPREFVVLLIDRLAAFNESAAHGFSLFLEFDICISGYLKPRDGNQTKVFRSGIASRNEFLKSIDFDLIGGRNSSTSKTNPKRSSRLQSTRNGQ</sequence>
<gene>
    <name evidence="2" type="ORF">TCIL3000_1_380</name>
</gene>
<organism evidence="2">
    <name type="scientific">Trypanosoma congolense (strain IL3000)</name>
    <dbReference type="NCBI Taxonomy" id="1068625"/>
    <lineage>
        <taxon>Eukaryota</taxon>
        <taxon>Discoba</taxon>
        <taxon>Euglenozoa</taxon>
        <taxon>Kinetoplastea</taxon>
        <taxon>Metakinetoplastina</taxon>
        <taxon>Trypanosomatida</taxon>
        <taxon>Trypanosomatidae</taxon>
        <taxon>Trypanosoma</taxon>
        <taxon>Nannomonas</taxon>
    </lineage>
</organism>
<feature type="region of interest" description="Disordered" evidence="1">
    <location>
        <begin position="237"/>
        <end position="259"/>
    </location>
</feature>
<reference evidence="2" key="1">
    <citation type="journal article" date="2012" name="Proc. Natl. Acad. Sci. U.S.A.">
        <title>Antigenic diversity is generated by distinct evolutionary mechanisms in African trypanosome species.</title>
        <authorList>
            <person name="Jackson A.P."/>
            <person name="Berry A."/>
            <person name="Aslett M."/>
            <person name="Allison H.C."/>
            <person name="Burton P."/>
            <person name="Vavrova-Anderson J."/>
            <person name="Brown R."/>
            <person name="Browne H."/>
            <person name="Corton N."/>
            <person name="Hauser H."/>
            <person name="Gamble J."/>
            <person name="Gilderthorp R."/>
            <person name="Marcello L."/>
            <person name="McQuillan J."/>
            <person name="Otto T.D."/>
            <person name="Quail M.A."/>
            <person name="Sanders M.J."/>
            <person name="van Tonder A."/>
            <person name="Ginger M.L."/>
            <person name="Field M.C."/>
            <person name="Barry J.D."/>
            <person name="Hertz-Fowler C."/>
            <person name="Berriman M."/>
        </authorList>
    </citation>
    <scope>NUCLEOTIDE SEQUENCE</scope>
    <source>
        <strain evidence="2">IL3000</strain>
    </source>
</reference>